<evidence type="ECO:0000313" key="3">
    <source>
        <dbReference type="Proteomes" id="UP001385892"/>
    </source>
</evidence>
<keyword evidence="1" id="KW-0732">Signal</keyword>
<sequence length="1815" mass="173219">MPNWFDGSAAVAWTQGTSAIIGGAAGTVTLGVPITAQNLTFGTSGYTITGSRLTLGAGSTSTINLAPGTASVINSAVAGPDGLLVTGGGTLTLGGANTFTGAVNIAAGTVVPGNNSALGSTAAGTTIAAGATLDLNGKNISSEPVALDGGTVTNSSGSDGKLGSLVVNANSFLTPNSGWIAIRSTSGAGSLTIYSSGGRGVFDNSGGLWAHSGGTVLNSGGLDLYQGTTITGGPLTINGATFNTFGALGGRIGSNIAVTVNGGAWSLREAPETIGSLAGTGGTVRLNAFSLTAGGTDASTAYSGILTGTGGSFRKTGAGTLTLSGRNTYTGSTTISGGILSTPLLVNGATSSGIGSSGNAAGNLVLDGGALQYTGVAAGTDRLFTLTTNGGGLDASGSGALAFTNAGTIALNGGGARSFTLTGSNTDNNTLASVLGDSGGATSLVKSGTGSWALTGANTYSGGTNVNAGALFINGNQSAATGTVSVASGARLGGVGTIGGSVNVASGGTFGPGVGAGVPGTLTINGNLTLSSGSTITYQLGQAGVVGGALNDHTVVNGNLTLDGTLNVTASGGGSFDPGVYRLFGYGGALTNNGLVVGTVPTPDFFLQTSVPNQINLINTNGLALNFWDGGNPAQRNNGVIDGGNGAWQNSAGIGNWTDLNGALNSAWNDGAFAIFEGTAGTVTVDNSLGQVVASGLDFVTAGYTIDGAPLTLTETNAGTGRTIVRVEDTATIASVLQGTVQLVKTDPGTLILTGANTYSGGTAINGGTLQISSDANLGAPAGALSLDGGTLATTASFGSARVTTLNAGGGTLDVANGTTLTMTSAIGGAGALTKINTGTLVLTGANTYSGGTSTNTGTLQLGDGTTNGSISGNVSNNAVLAFNPANGTTMSFGGVVSGAGALNQTGAGTTILTGANTYSGGTSINAGTLQLGDGTTNGSIGGNVANNAVLAFNPANGTTMNHSGVISGTGAVNQTGPGTTILTGANTYSGGTSVNAGALFINGNQSAATGTVSVASGARLGGVGTIGGSVNVASGGTFGPGVGAGVPGTLTINGNLTLSSGSTITYQLGQAGVVGGALNDHTVVNGNLTLDGTLNVTASGGGSFDPGVYRLFGYGGALTNNGLVVGTVPTPDFFLQTSVPNQINLINTNGLALNFWDGGNPAQRNNGVIDGGNGAWQNSAGIGNWTDLNGALNSAWNDGAFAIFEGTAGTVTVDNSLGQVVASGLDFVTAGYTIDGAPLTLTETNAGTGRTIVRVEDTATIASVLQGTVQLVKTDPGTLILTGANTYSGGTAINGGTLQISSDANLGAPAGALSLDGGTLATTASFGSARVTTLNAGGGTLDVANGTTLTMTSAIGGAGALTKINTGTLVLTGANTYSGGTSINTGTLQLGDGTTNGSISGNVSNNAVLAFNPVNGTTMSFGGVVSGAGALNQTGAGTTILTGVNTYSGGTSITAGTLQVGDGTTNGSISGNVNNNAALAFNPANGTTMGFGGGVSGTGALKLIGTGTLILTGANSYSGGTAINGGTLQVASDVSLGAAAGALSLDGGTLATTASFSSARASTLNAGGGTFDVAQATTLTMSGAIGGAGALTQANAGTLILTGANTYTGGTSINAGTLQLGDGTSNGSISGNVNNNAALAFNPANGTMMSFGGVVSGTGAVEQTGSGTTVLTGANTYTGGTTISSGTVQLGNGAATGSITGNVAVDNGTLAFNRNNLYAFDGLISGSGGVSQAGTGTTVLSAANTYSGATTVAAGTLRAASVNAFSANSAHIVASGATLDTAGFSQRVAALDNGGTVSLLGAAPGSTLTVTGAY</sequence>
<name>A0ABU8X068_9BURK</name>
<dbReference type="RefSeq" id="WP_340348462.1">
    <property type="nucleotide sequence ID" value="NZ_JBBKZT010000046.1"/>
</dbReference>
<proteinExistence type="predicted"/>
<feature type="non-terminal residue" evidence="2">
    <location>
        <position position="1815"/>
    </location>
</feature>
<dbReference type="InterPro" id="IPR011050">
    <property type="entry name" value="Pectin_lyase_fold/virulence"/>
</dbReference>
<organism evidence="2 3">
    <name type="scientific">Variovorax rhizosphaerae</name>
    <dbReference type="NCBI Taxonomy" id="1836200"/>
    <lineage>
        <taxon>Bacteria</taxon>
        <taxon>Pseudomonadati</taxon>
        <taxon>Pseudomonadota</taxon>
        <taxon>Betaproteobacteria</taxon>
        <taxon>Burkholderiales</taxon>
        <taxon>Comamonadaceae</taxon>
        <taxon>Variovorax</taxon>
    </lineage>
</organism>
<dbReference type="SUPFAM" id="SSF51126">
    <property type="entry name" value="Pectin lyase-like"/>
    <property type="match status" value="8"/>
</dbReference>
<gene>
    <name evidence="2" type="ORF">WKW82_38275</name>
</gene>
<keyword evidence="3" id="KW-1185">Reference proteome</keyword>
<dbReference type="Pfam" id="PF12951">
    <property type="entry name" value="PATR"/>
    <property type="match status" value="14"/>
</dbReference>
<protein>
    <submittedName>
        <fullName evidence="2">Autotransporter-associated beta strand repeat-containing protein</fullName>
    </submittedName>
</protein>
<dbReference type="InterPro" id="IPR013425">
    <property type="entry name" value="Autotrns_rpt"/>
</dbReference>
<dbReference type="PANTHER" id="PTHR35037">
    <property type="entry name" value="C-TERMINAL REGION OF AIDA-LIKE PROTEIN"/>
    <property type="match status" value="1"/>
</dbReference>
<reference evidence="2 3" key="1">
    <citation type="submission" date="2024-03" db="EMBL/GenBank/DDBJ databases">
        <title>Novel species of the genus Variovorax.</title>
        <authorList>
            <person name="Liu Q."/>
            <person name="Xin Y.-H."/>
        </authorList>
    </citation>
    <scope>NUCLEOTIDE SEQUENCE [LARGE SCALE GENOMIC DNA]</scope>
    <source>
        <strain evidence="2 3">KACC 18900</strain>
    </source>
</reference>
<dbReference type="InterPro" id="IPR051551">
    <property type="entry name" value="Autotransporter_adhesion"/>
</dbReference>
<dbReference type="PANTHER" id="PTHR35037:SF3">
    <property type="entry name" value="C-TERMINAL REGION OF AIDA-LIKE PROTEIN"/>
    <property type="match status" value="1"/>
</dbReference>
<accession>A0ABU8X068</accession>
<comment type="caution">
    <text evidence="2">The sequence shown here is derived from an EMBL/GenBank/DDBJ whole genome shotgun (WGS) entry which is preliminary data.</text>
</comment>
<evidence type="ECO:0000256" key="1">
    <source>
        <dbReference type="ARBA" id="ARBA00022729"/>
    </source>
</evidence>
<dbReference type="EMBL" id="JBBKZT010000046">
    <property type="protein sequence ID" value="MEJ8852515.1"/>
    <property type="molecule type" value="Genomic_DNA"/>
</dbReference>
<dbReference type="Proteomes" id="UP001385892">
    <property type="component" value="Unassembled WGS sequence"/>
</dbReference>
<dbReference type="InterPro" id="IPR012332">
    <property type="entry name" value="Autotransporter_pectin_lyase_C"/>
</dbReference>
<dbReference type="NCBIfam" id="TIGR02601">
    <property type="entry name" value="autotrns_rpt"/>
    <property type="match status" value="13"/>
</dbReference>
<dbReference type="Gene3D" id="2.160.20.20">
    <property type="match status" value="4"/>
</dbReference>
<evidence type="ECO:0000313" key="2">
    <source>
        <dbReference type="EMBL" id="MEJ8852515.1"/>
    </source>
</evidence>